<sequence length="237" mass="25183">MSLEFISEGIRKAIHLIITGDPLVMSIALRSIYVSGVATLIASVWSIPIGVSLGMHEFRGISFVRGLFNSLIGIPTVVLGLVLYLLLVPAGPFGFLDLIYTPLGISIGQAFLITPIVVSFSASAVEAVETDVRELAITLGAGRLESTITVLKEGINGILLSIVSGFNRAVAELGIAMMIGGNILVSGSALNTRVLTTAINMYTVRGEIGIGIALGIILMLIVFTISMILNLFRRERR</sequence>
<dbReference type="Pfam" id="PF00528">
    <property type="entry name" value="BPD_transp_1"/>
    <property type="match status" value="1"/>
</dbReference>
<organism evidence="7 8">
    <name type="scientific">candidate division MSBL1 archaeon SCGC-AAA259I14</name>
    <dbReference type="NCBI Taxonomy" id="1698268"/>
    <lineage>
        <taxon>Archaea</taxon>
        <taxon>Methanobacteriati</taxon>
        <taxon>Methanobacteriota</taxon>
        <taxon>candidate division MSBL1</taxon>
    </lineage>
</organism>
<dbReference type="PANTHER" id="PTHR43632">
    <property type="entry name" value="PERMEASE COMPONENT OF TUNGSTATE ABC TRANSPORTER"/>
    <property type="match status" value="1"/>
</dbReference>
<dbReference type="Gene3D" id="1.10.3720.10">
    <property type="entry name" value="MetI-like"/>
    <property type="match status" value="1"/>
</dbReference>
<feature type="transmembrane region" description="Helical" evidence="5">
    <location>
        <begin position="32"/>
        <end position="55"/>
    </location>
</feature>
<name>A0A133UTV1_9EURY</name>
<evidence type="ECO:0000256" key="2">
    <source>
        <dbReference type="ARBA" id="ARBA00022692"/>
    </source>
</evidence>
<dbReference type="CDD" id="cd06261">
    <property type="entry name" value="TM_PBP2"/>
    <property type="match status" value="1"/>
</dbReference>
<gene>
    <name evidence="7" type="ORF">AKJ38_00595</name>
</gene>
<feature type="domain" description="ABC transmembrane type-1" evidence="6">
    <location>
        <begin position="28"/>
        <end position="229"/>
    </location>
</feature>
<dbReference type="NCBIfam" id="NF038017">
    <property type="entry name" value="ABC_perm1"/>
    <property type="match status" value="1"/>
</dbReference>
<dbReference type="Proteomes" id="UP000070414">
    <property type="component" value="Unassembled WGS sequence"/>
</dbReference>
<dbReference type="SUPFAM" id="SSF161098">
    <property type="entry name" value="MetI-like"/>
    <property type="match status" value="1"/>
</dbReference>
<feature type="transmembrane region" description="Helical" evidence="5">
    <location>
        <begin position="210"/>
        <end position="232"/>
    </location>
</feature>
<dbReference type="InterPro" id="IPR000515">
    <property type="entry name" value="MetI-like"/>
</dbReference>
<keyword evidence="3 5" id="KW-1133">Transmembrane helix</keyword>
<evidence type="ECO:0000256" key="4">
    <source>
        <dbReference type="ARBA" id="ARBA00023136"/>
    </source>
</evidence>
<proteinExistence type="inferred from homology"/>
<dbReference type="GO" id="GO:0055085">
    <property type="term" value="P:transmembrane transport"/>
    <property type="evidence" value="ECO:0007669"/>
    <property type="project" value="InterPro"/>
</dbReference>
<dbReference type="GO" id="GO:0005886">
    <property type="term" value="C:plasma membrane"/>
    <property type="evidence" value="ECO:0007669"/>
    <property type="project" value="UniProtKB-SubCell"/>
</dbReference>
<dbReference type="PROSITE" id="PS50928">
    <property type="entry name" value="ABC_TM1"/>
    <property type="match status" value="1"/>
</dbReference>
<comment type="subcellular location">
    <subcellularLocation>
        <location evidence="5">Cell membrane</location>
        <topology evidence="5">Multi-pass membrane protein</topology>
    </subcellularLocation>
    <subcellularLocation>
        <location evidence="1">Membrane</location>
        <topology evidence="1">Multi-pass membrane protein</topology>
    </subcellularLocation>
</comment>
<accession>A0A133UTV1</accession>
<keyword evidence="5" id="KW-0813">Transport</keyword>
<evidence type="ECO:0000256" key="3">
    <source>
        <dbReference type="ARBA" id="ARBA00022989"/>
    </source>
</evidence>
<dbReference type="EMBL" id="LHXS01000006">
    <property type="protein sequence ID" value="KXA97643.1"/>
    <property type="molecule type" value="Genomic_DNA"/>
</dbReference>
<evidence type="ECO:0000313" key="8">
    <source>
        <dbReference type="Proteomes" id="UP000070414"/>
    </source>
</evidence>
<dbReference type="PANTHER" id="PTHR43632:SF1">
    <property type="entry name" value="PERMEASE COMPONENT OF TUNGSTATE ABC TRANSPORTER"/>
    <property type="match status" value="1"/>
</dbReference>
<evidence type="ECO:0000259" key="6">
    <source>
        <dbReference type="PROSITE" id="PS50928"/>
    </source>
</evidence>
<protein>
    <submittedName>
        <fullName evidence="7">ABC transporter permease</fullName>
    </submittedName>
</protein>
<comment type="similarity">
    <text evidence="5">Belongs to the binding-protein-dependent transport system permease family.</text>
</comment>
<dbReference type="InterPro" id="IPR035906">
    <property type="entry name" value="MetI-like_sf"/>
</dbReference>
<reference evidence="7 8" key="1">
    <citation type="journal article" date="2016" name="Sci. Rep.">
        <title>Metabolic traits of an uncultured archaeal lineage -MSBL1- from brine pools of the Red Sea.</title>
        <authorList>
            <person name="Mwirichia R."/>
            <person name="Alam I."/>
            <person name="Rashid M."/>
            <person name="Vinu M."/>
            <person name="Ba-Alawi W."/>
            <person name="Anthony Kamau A."/>
            <person name="Kamanda Ngugi D."/>
            <person name="Goker M."/>
            <person name="Klenk H.P."/>
            <person name="Bajic V."/>
            <person name="Stingl U."/>
        </authorList>
    </citation>
    <scope>NUCLEOTIDE SEQUENCE [LARGE SCALE GENOMIC DNA]</scope>
    <source>
        <strain evidence="7">SCGC-AAA259I14</strain>
    </source>
</reference>
<feature type="transmembrane region" description="Helical" evidence="5">
    <location>
        <begin position="67"/>
        <end position="87"/>
    </location>
</feature>
<dbReference type="AlphaFoldDB" id="A0A133UTV1"/>
<feature type="transmembrane region" description="Helical" evidence="5">
    <location>
        <begin position="99"/>
        <end position="125"/>
    </location>
</feature>
<evidence type="ECO:0000256" key="5">
    <source>
        <dbReference type="RuleBase" id="RU363032"/>
    </source>
</evidence>
<keyword evidence="8" id="KW-1185">Reference proteome</keyword>
<keyword evidence="4 5" id="KW-0472">Membrane</keyword>
<comment type="caution">
    <text evidence="7">The sequence shown here is derived from an EMBL/GenBank/DDBJ whole genome shotgun (WGS) entry which is preliminary data.</text>
</comment>
<feature type="transmembrane region" description="Helical" evidence="5">
    <location>
        <begin position="169"/>
        <end position="190"/>
    </location>
</feature>
<evidence type="ECO:0000256" key="1">
    <source>
        <dbReference type="ARBA" id="ARBA00004141"/>
    </source>
</evidence>
<keyword evidence="2 5" id="KW-0812">Transmembrane</keyword>
<dbReference type="InterPro" id="IPR049783">
    <property type="entry name" value="ABC_perm_TupB-like"/>
</dbReference>
<evidence type="ECO:0000313" key="7">
    <source>
        <dbReference type="EMBL" id="KXA97643.1"/>
    </source>
</evidence>